<dbReference type="RefSeq" id="WP_229717859.1">
    <property type="nucleotide sequence ID" value="NZ_BFFP01000002.1"/>
</dbReference>
<evidence type="ECO:0000256" key="2">
    <source>
        <dbReference type="ARBA" id="ARBA00022692"/>
    </source>
</evidence>
<evidence type="ECO:0000256" key="5">
    <source>
        <dbReference type="SAM" id="Phobius"/>
    </source>
</evidence>
<organism evidence="7 8">
    <name type="scientific">Ligilactobacillus salitolerans</name>
    <dbReference type="NCBI Taxonomy" id="1808352"/>
    <lineage>
        <taxon>Bacteria</taxon>
        <taxon>Bacillati</taxon>
        <taxon>Bacillota</taxon>
        <taxon>Bacilli</taxon>
        <taxon>Lactobacillales</taxon>
        <taxon>Lactobacillaceae</taxon>
        <taxon>Ligilactobacillus</taxon>
    </lineage>
</organism>
<reference evidence="7 8" key="1">
    <citation type="journal article" date="2019" name="Int. J. Syst. Evol. Microbiol.">
        <title>Lactobacillus salitolerans sp. nov., a novel lactic acid bacterium isolated from spent mushroom substrates.</title>
        <authorList>
            <person name="Tohno M."/>
            <person name="Tanizawa Y."/>
            <person name="Kojima Y."/>
            <person name="Sakamoto M."/>
            <person name="Nakamura Y."/>
            <person name="Ohkuma M."/>
            <person name="Kobayashi H."/>
        </authorList>
    </citation>
    <scope>NUCLEOTIDE SEQUENCE [LARGE SCALE GENOMIC DNA]</scope>
    <source>
        <strain evidence="7 8">YK43</strain>
    </source>
</reference>
<keyword evidence="4 5" id="KW-0472">Membrane</keyword>
<evidence type="ECO:0000256" key="4">
    <source>
        <dbReference type="ARBA" id="ARBA00023136"/>
    </source>
</evidence>
<feature type="transmembrane region" description="Helical" evidence="5">
    <location>
        <begin position="189"/>
        <end position="210"/>
    </location>
</feature>
<keyword evidence="2 5" id="KW-0812">Transmembrane</keyword>
<dbReference type="Proteomes" id="UP000286848">
    <property type="component" value="Unassembled WGS sequence"/>
</dbReference>
<proteinExistence type="predicted"/>
<accession>A0A401IQH2</accession>
<dbReference type="GO" id="GO:0016020">
    <property type="term" value="C:membrane"/>
    <property type="evidence" value="ECO:0007669"/>
    <property type="project" value="UniProtKB-SubCell"/>
</dbReference>
<name>A0A401IQH2_9LACO</name>
<evidence type="ECO:0000259" key="6">
    <source>
        <dbReference type="PROSITE" id="PS50262"/>
    </source>
</evidence>
<keyword evidence="8" id="KW-1185">Reference proteome</keyword>
<evidence type="ECO:0000256" key="3">
    <source>
        <dbReference type="ARBA" id="ARBA00022989"/>
    </source>
</evidence>
<feature type="domain" description="G-protein coupled receptors family 1 profile" evidence="6">
    <location>
        <begin position="100"/>
        <end position="251"/>
    </location>
</feature>
<feature type="transmembrane region" description="Helical" evidence="5">
    <location>
        <begin position="95"/>
        <end position="123"/>
    </location>
</feature>
<evidence type="ECO:0000256" key="1">
    <source>
        <dbReference type="ARBA" id="ARBA00004370"/>
    </source>
</evidence>
<dbReference type="EMBL" id="BFFP01000002">
    <property type="protein sequence ID" value="GBG93782.1"/>
    <property type="molecule type" value="Genomic_DNA"/>
</dbReference>
<dbReference type="AlphaFoldDB" id="A0A401IQH2"/>
<dbReference type="PROSITE" id="PS50262">
    <property type="entry name" value="G_PROTEIN_RECEP_F1_2"/>
    <property type="match status" value="1"/>
</dbReference>
<sequence length="259" mass="29383">MTSFRKINRVLLADKIQTSVWVIAAYLAAIVLSLIPTAFNGELFSSHWSGYVMARALSWSGLALLLAFIFLTRASEKVYTTNKYRLIPVSDTKLYGANLFSSFVAFILVFLIPIIFMLLYYLFNVKTVNRIVNSSFAGLQANIWLFLLGILLVGIAGLLFWWTTVSLIHLLTTAISRALPANNQKFYKAVIYIVLIYLVVWMFGKVQNWFSQLAYLQYMLGSSSIYTQPMWTALLLFVLAVVISVVNVLLMNKQVETKQ</sequence>
<keyword evidence="3 5" id="KW-1133">Transmembrane helix</keyword>
<feature type="transmembrane region" description="Helical" evidence="5">
    <location>
        <begin position="51"/>
        <end position="74"/>
    </location>
</feature>
<protein>
    <submittedName>
        <fullName evidence="7">ABC transporter permease protein</fullName>
    </submittedName>
</protein>
<evidence type="ECO:0000313" key="7">
    <source>
        <dbReference type="EMBL" id="GBG93782.1"/>
    </source>
</evidence>
<comment type="subcellular location">
    <subcellularLocation>
        <location evidence="1">Membrane</location>
    </subcellularLocation>
</comment>
<dbReference type="InterPro" id="IPR017452">
    <property type="entry name" value="GPCR_Rhodpsn_7TM"/>
</dbReference>
<gene>
    <name evidence="7" type="ORF">LFYK43_02410</name>
</gene>
<evidence type="ECO:0000313" key="8">
    <source>
        <dbReference type="Proteomes" id="UP000286848"/>
    </source>
</evidence>
<comment type="caution">
    <text evidence="7">The sequence shown here is derived from an EMBL/GenBank/DDBJ whole genome shotgun (WGS) entry which is preliminary data.</text>
</comment>
<feature type="transmembrane region" description="Helical" evidence="5">
    <location>
        <begin position="143"/>
        <end position="168"/>
    </location>
</feature>
<feature type="transmembrane region" description="Helical" evidence="5">
    <location>
        <begin position="20"/>
        <end position="39"/>
    </location>
</feature>
<feature type="transmembrane region" description="Helical" evidence="5">
    <location>
        <begin position="230"/>
        <end position="250"/>
    </location>
</feature>